<accession>A0ABX4YED2</accession>
<name>A0ABX4YED2_9LEPT</name>
<evidence type="ECO:0008006" key="3">
    <source>
        <dbReference type="Google" id="ProtNLM"/>
    </source>
</evidence>
<keyword evidence="2" id="KW-1185">Reference proteome</keyword>
<protein>
    <recommendedName>
        <fullName evidence="3">GWxTD domain-containing protein</fullName>
    </recommendedName>
</protein>
<reference evidence="1" key="1">
    <citation type="submission" date="2018-01" db="EMBL/GenBank/DDBJ databases">
        <title>Genomic characterization of Leptospira inadai serogroup Lyme isolated from captured rat in Brazil and comparative analysis with human reference strain.</title>
        <authorList>
            <person name="Moreno L.Z."/>
            <person name="Loureiro A.P."/>
            <person name="Miraglia F."/>
            <person name="Kremer F.S."/>
            <person name="Eslabao M.R."/>
            <person name="Dellagostin O.A."/>
            <person name="Lilenbaum W."/>
            <person name="Moreno A.M."/>
        </authorList>
    </citation>
    <scope>NUCLEOTIDE SEQUENCE [LARGE SCALE GENOMIC DNA]</scope>
    <source>
        <strain evidence="1">M34/99</strain>
    </source>
</reference>
<dbReference type="RefSeq" id="WP_010415975.1">
    <property type="nucleotide sequence ID" value="NZ_MCRM02000025.1"/>
</dbReference>
<evidence type="ECO:0000313" key="1">
    <source>
        <dbReference type="EMBL" id="PNV73071.1"/>
    </source>
</evidence>
<gene>
    <name evidence="1" type="ORF">BES34_017825</name>
</gene>
<comment type="caution">
    <text evidence="1">The sequence shown here is derived from an EMBL/GenBank/DDBJ whole genome shotgun (WGS) entry which is preliminary data.</text>
</comment>
<dbReference type="EMBL" id="MCRM02000025">
    <property type="protein sequence ID" value="PNV73071.1"/>
    <property type="molecule type" value="Genomic_DNA"/>
</dbReference>
<organism evidence="1 2">
    <name type="scientific">Leptospira inadai serovar Lyme</name>
    <dbReference type="NCBI Taxonomy" id="293084"/>
    <lineage>
        <taxon>Bacteria</taxon>
        <taxon>Pseudomonadati</taxon>
        <taxon>Spirochaetota</taxon>
        <taxon>Spirochaetia</taxon>
        <taxon>Leptospirales</taxon>
        <taxon>Leptospiraceae</taxon>
        <taxon>Leptospira</taxon>
    </lineage>
</organism>
<evidence type="ECO:0000313" key="2">
    <source>
        <dbReference type="Proteomes" id="UP000094669"/>
    </source>
</evidence>
<proteinExistence type="predicted"/>
<dbReference type="Proteomes" id="UP000094669">
    <property type="component" value="Unassembled WGS sequence"/>
</dbReference>
<sequence length="230" mass="26650">MNVFISERKIGEASRWRSLSLSLALLFTLLLLVGSPWELLPEDAAKNAANVEKIWENIYSEDYISAKKLVQKELQSGKSDSLSLLSLLEICLNGLGRPKQADETRKKILQLWEKNYKRSFIDESYPLNLATWTRMAVVTPNILVLGSEYYIPYPINPKKEGFYYHKFTAYNRFTKRAIKFFKLEKSSSTENEYRLYEISSEGEAISVKNYGSSLPDLREEMKDVTRHLKL</sequence>